<gene>
    <name evidence="2" type="ORF">BSTOLATCC_MIC25496</name>
</gene>
<accession>A0AAU9J4M7</accession>
<evidence type="ECO:0000313" key="2">
    <source>
        <dbReference type="EMBL" id="CAG9320175.1"/>
    </source>
</evidence>
<keyword evidence="3" id="KW-1185">Reference proteome</keyword>
<dbReference type="AlphaFoldDB" id="A0AAU9J4M7"/>
<dbReference type="EMBL" id="CAJZBQ010000024">
    <property type="protein sequence ID" value="CAG9320175.1"/>
    <property type="molecule type" value="Genomic_DNA"/>
</dbReference>
<evidence type="ECO:0000313" key="3">
    <source>
        <dbReference type="Proteomes" id="UP001162131"/>
    </source>
</evidence>
<organism evidence="2 3">
    <name type="scientific">Blepharisma stoltei</name>
    <dbReference type="NCBI Taxonomy" id="1481888"/>
    <lineage>
        <taxon>Eukaryota</taxon>
        <taxon>Sar</taxon>
        <taxon>Alveolata</taxon>
        <taxon>Ciliophora</taxon>
        <taxon>Postciliodesmatophora</taxon>
        <taxon>Heterotrichea</taxon>
        <taxon>Heterotrichida</taxon>
        <taxon>Blepharismidae</taxon>
        <taxon>Blepharisma</taxon>
    </lineage>
</organism>
<keyword evidence="1" id="KW-1133">Transmembrane helix</keyword>
<keyword evidence="1" id="KW-0472">Membrane</keyword>
<sequence length="162" mass="18842">MVCLILGDAYEPWIAQFSSLRACCLSDWVSLPSLCLLGIKAFSNNKCKNHPKRKCLLISRSFFCSIWLETIKGLQILSRSRLQLIYLCMNLWVIQAFLIYINVEPRNNADWLSTDPKRVFAFLIWTNSSGYNLFLMLCLTFTIMFTKLIVKLTVIPKDYLRL</sequence>
<feature type="transmembrane region" description="Helical" evidence="1">
    <location>
        <begin position="84"/>
        <end position="103"/>
    </location>
</feature>
<name>A0AAU9J4M7_9CILI</name>
<comment type="caution">
    <text evidence="2">The sequence shown here is derived from an EMBL/GenBank/DDBJ whole genome shotgun (WGS) entry which is preliminary data.</text>
</comment>
<dbReference type="Proteomes" id="UP001162131">
    <property type="component" value="Unassembled WGS sequence"/>
</dbReference>
<proteinExistence type="predicted"/>
<evidence type="ECO:0000256" key="1">
    <source>
        <dbReference type="SAM" id="Phobius"/>
    </source>
</evidence>
<reference evidence="2" key="1">
    <citation type="submission" date="2021-09" db="EMBL/GenBank/DDBJ databases">
        <authorList>
            <consortium name="AG Swart"/>
            <person name="Singh M."/>
            <person name="Singh A."/>
            <person name="Seah K."/>
            <person name="Emmerich C."/>
        </authorList>
    </citation>
    <scope>NUCLEOTIDE SEQUENCE</scope>
    <source>
        <strain evidence="2">ATCC30299</strain>
    </source>
</reference>
<protein>
    <submittedName>
        <fullName evidence="2">Uncharacterized protein</fullName>
    </submittedName>
</protein>
<keyword evidence="1" id="KW-0812">Transmembrane</keyword>